<keyword evidence="2" id="KW-1185">Reference proteome</keyword>
<comment type="caution">
    <text evidence="1">The sequence shown here is derived from an EMBL/GenBank/DDBJ whole genome shotgun (WGS) entry which is preliminary data.</text>
</comment>
<dbReference type="EMBL" id="BMJD01000023">
    <property type="protein sequence ID" value="GGB48609.1"/>
    <property type="molecule type" value="Genomic_DNA"/>
</dbReference>
<dbReference type="InterPro" id="IPR015001">
    <property type="entry name" value="DUF1850"/>
</dbReference>
<evidence type="ECO:0008006" key="3">
    <source>
        <dbReference type="Google" id="ProtNLM"/>
    </source>
</evidence>
<reference evidence="1" key="1">
    <citation type="journal article" date="2014" name="Int. J. Syst. Evol. Microbiol.">
        <title>Complete genome sequence of Corynebacterium casei LMG S-19264T (=DSM 44701T), isolated from a smear-ripened cheese.</title>
        <authorList>
            <consortium name="US DOE Joint Genome Institute (JGI-PGF)"/>
            <person name="Walter F."/>
            <person name="Albersmeier A."/>
            <person name="Kalinowski J."/>
            <person name="Ruckert C."/>
        </authorList>
    </citation>
    <scope>NUCLEOTIDE SEQUENCE</scope>
    <source>
        <strain evidence="1">CGMCC 1.15454</strain>
    </source>
</reference>
<dbReference type="RefSeq" id="WP_088052762.1">
    <property type="nucleotide sequence ID" value="NZ_BMJD01000023.1"/>
</dbReference>
<sequence length="165" mass="19177">MLKNIIIYCGLVLVVAGILMVPVQSGLLLTNNKGNSLYFFPWDKDEDVTIGWRHSVELTPWEETYMITKTGELLLKSTTYKSYGAGTPDTDGKVEFLANEFVRVTGIERTIPYYSLFYVPMSNYYLEQQTKKYPLSQVVPDNINVQIHYKVVSMYEWLWLKIKRL</sequence>
<reference evidence="1" key="2">
    <citation type="submission" date="2020-09" db="EMBL/GenBank/DDBJ databases">
        <authorList>
            <person name="Sun Q."/>
            <person name="Zhou Y."/>
        </authorList>
    </citation>
    <scope>NUCLEOTIDE SEQUENCE</scope>
    <source>
        <strain evidence="1">CGMCC 1.15454</strain>
    </source>
</reference>
<gene>
    <name evidence="1" type="ORF">GCM10011409_27720</name>
</gene>
<dbReference type="AlphaFoldDB" id="A0A9W5X6I3"/>
<proteinExistence type="predicted"/>
<evidence type="ECO:0000313" key="2">
    <source>
        <dbReference type="Proteomes" id="UP000621492"/>
    </source>
</evidence>
<dbReference type="Proteomes" id="UP000621492">
    <property type="component" value="Unassembled WGS sequence"/>
</dbReference>
<evidence type="ECO:0000313" key="1">
    <source>
        <dbReference type="EMBL" id="GGB48609.1"/>
    </source>
</evidence>
<accession>A0A9W5X6I3</accession>
<organism evidence="1 2">
    <name type="scientific">Lentibacillus populi</name>
    <dbReference type="NCBI Taxonomy" id="1827502"/>
    <lineage>
        <taxon>Bacteria</taxon>
        <taxon>Bacillati</taxon>
        <taxon>Bacillota</taxon>
        <taxon>Bacilli</taxon>
        <taxon>Bacillales</taxon>
        <taxon>Bacillaceae</taxon>
        <taxon>Lentibacillus</taxon>
    </lineage>
</organism>
<dbReference type="Pfam" id="PF08905">
    <property type="entry name" value="DUF1850"/>
    <property type="match status" value="1"/>
</dbReference>
<protein>
    <recommendedName>
        <fullName evidence="3">DUF1850 domain-containing protein</fullName>
    </recommendedName>
</protein>
<name>A0A9W5X6I3_9BACI</name>